<evidence type="ECO:0000256" key="1">
    <source>
        <dbReference type="SAM" id="MobiDB-lite"/>
    </source>
</evidence>
<evidence type="ECO:0000313" key="3">
    <source>
        <dbReference type="Proteomes" id="UP000704712"/>
    </source>
</evidence>
<comment type="caution">
    <text evidence="2">The sequence shown here is derived from an EMBL/GenBank/DDBJ whole genome shotgun (WGS) entry which is preliminary data.</text>
</comment>
<gene>
    <name evidence="2" type="ORF">GN958_ATG07747</name>
</gene>
<dbReference type="Proteomes" id="UP000704712">
    <property type="component" value="Unassembled WGS sequence"/>
</dbReference>
<evidence type="ECO:0000313" key="2">
    <source>
        <dbReference type="EMBL" id="KAF4143071.1"/>
    </source>
</evidence>
<organism evidence="2 3">
    <name type="scientific">Phytophthora infestans</name>
    <name type="common">Potato late blight agent</name>
    <name type="synonym">Botrytis infestans</name>
    <dbReference type="NCBI Taxonomy" id="4787"/>
    <lineage>
        <taxon>Eukaryota</taxon>
        <taxon>Sar</taxon>
        <taxon>Stramenopiles</taxon>
        <taxon>Oomycota</taxon>
        <taxon>Peronosporomycetes</taxon>
        <taxon>Peronosporales</taxon>
        <taxon>Peronosporaceae</taxon>
        <taxon>Phytophthora</taxon>
    </lineage>
</organism>
<proteinExistence type="predicted"/>
<accession>A0A8S9UQJ9</accession>
<name>A0A8S9UQJ9_PHYIN</name>
<feature type="compositionally biased region" description="Polar residues" evidence="1">
    <location>
        <begin position="167"/>
        <end position="183"/>
    </location>
</feature>
<dbReference type="EMBL" id="JAACNO010001095">
    <property type="protein sequence ID" value="KAF4143071.1"/>
    <property type="molecule type" value="Genomic_DNA"/>
</dbReference>
<feature type="compositionally biased region" description="Polar residues" evidence="1">
    <location>
        <begin position="80"/>
        <end position="89"/>
    </location>
</feature>
<dbReference type="AlphaFoldDB" id="A0A8S9UQJ9"/>
<dbReference type="PROSITE" id="PS51257">
    <property type="entry name" value="PROKAR_LIPOPROTEIN"/>
    <property type="match status" value="1"/>
</dbReference>
<sequence length="240" mass="25078">MVVKDCIETIPSWIGASACVAPVDAVCGRVSSGVWGCKFGPIDGNHPSPAPTTPDMEQATAPTPTWVVITPEPTAARTGAPTSTLTAPNVPSLAPYPSMPNKGAPSNTPTPTAPTPTLTVPDRPSQTETSYQPSKAPTPSPTKPATDNSGTYTSEQQIEQNEQQKQSDSSQSAEQLSTATTTALPARQPSVSVVLPLSSLVWALSLPSPDSQPTITARIVRLATTSRTTSWPLSRVLRNV</sequence>
<reference evidence="2" key="1">
    <citation type="submission" date="2020-03" db="EMBL/GenBank/DDBJ databases">
        <title>Hybrid Assembly of Korean Phytophthora infestans isolates.</title>
        <authorList>
            <person name="Prokchorchik M."/>
            <person name="Lee Y."/>
            <person name="Seo J."/>
            <person name="Cho J.-H."/>
            <person name="Park Y.-E."/>
            <person name="Jang D.-C."/>
            <person name="Im J.-S."/>
            <person name="Choi J.-G."/>
            <person name="Park H.-J."/>
            <person name="Lee G.-B."/>
            <person name="Lee Y.-G."/>
            <person name="Hong S.-Y."/>
            <person name="Cho K."/>
            <person name="Sohn K.H."/>
        </authorList>
    </citation>
    <scope>NUCLEOTIDE SEQUENCE</scope>
    <source>
        <strain evidence="2">KR_2_A2</strain>
    </source>
</reference>
<feature type="compositionally biased region" description="Low complexity" evidence="1">
    <location>
        <begin position="155"/>
        <end position="166"/>
    </location>
</feature>
<feature type="region of interest" description="Disordered" evidence="1">
    <location>
        <begin position="73"/>
        <end position="184"/>
    </location>
</feature>
<protein>
    <submittedName>
        <fullName evidence="2">Uncharacterized protein</fullName>
    </submittedName>
</protein>
<feature type="compositionally biased region" description="Low complexity" evidence="1">
    <location>
        <begin position="105"/>
        <end position="121"/>
    </location>
</feature>